<organism evidence="2 3">
    <name type="scientific">Sphingomonas oryzagri</name>
    <dbReference type="NCBI Taxonomy" id="3042314"/>
    <lineage>
        <taxon>Bacteria</taxon>
        <taxon>Pseudomonadati</taxon>
        <taxon>Pseudomonadota</taxon>
        <taxon>Alphaproteobacteria</taxon>
        <taxon>Sphingomonadales</taxon>
        <taxon>Sphingomonadaceae</taxon>
        <taxon>Sphingomonas</taxon>
    </lineage>
</organism>
<evidence type="ECO:0000259" key="1">
    <source>
        <dbReference type="Pfam" id="PF01902"/>
    </source>
</evidence>
<feature type="domain" description="Diphthamide synthase" evidence="1">
    <location>
        <begin position="15"/>
        <end position="221"/>
    </location>
</feature>
<name>A0ABT6N423_9SPHN</name>
<keyword evidence="3" id="KW-1185">Reference proteome</keyword>
<dbReference type="Proteomes" id="UP001160625">
    <property type="component" value="Unassembled WGS sequence"/>
</dbReference>
<dbReference type="EMBL" id="JARYGZ010000002">
    <property type="protein sequence ID" value="MDH7639912.1"/>
    <property type="molecule type" value="Genomic_DNA"/>
</dbReference>
<dbReference type="InterPro" id="IPR014729">
    <property type="entry name" value="Rossmann-like_a/b/a_fold"/>
</dbReference>
<dbReference type="Gene3D" id="3.90.1490.10">
    <property type="entry name" value="putative n-type atp pyrophosphatase, domain 2"/>
    <property type="match status" value="1"/>
</dbReference>
<proteinExistence type="predicted"/>
<dbReference type="Gene3D" id="3.40.50.620">
    <property type="entry name" value="HUPs"/>
    <property type="match status" value="1"/>
</dbReference>
<dbReference type="CDD" id="cd01994">
    <property type="entry name" value="AANH_PF0828-like"/>
    <property type="match status" value="1"/>
</dbReference>
<dbReference type="InterPro" id="IPR002761">
    <property type="entry name" value="Diphthami_syn_dom"/>
</dbReference>
<accession>A0ABT6N423</accession>
<keyword evidence="2" id="KW-0378">Hydrolase</keyword>
<reference evidence="2" key="1">
    <citation type="submission" date="2023-04" db="EMBL/GenBank/DDBJ databases">
        <title>Sphingomonas sp. MAHUQ-71 isolated from rice field.</title>
        <authorList>
            <person name="Huq M.A."/>
        </authorList>
    </citation>
    <scope>NUCLEOTIDE SEQUENCE</scope>
    <source>
        <strain evidence="2">MAHUQ-71</strain>
    </source>
</reference>
<gene>
    <name evidence="2" type="ORF">QGN17_14345</name>
</gene>
<dbReference type="RefSeq" id="WP_281045273.1">
    <property type="nucleotide sequence ID" value="NZ_JARYGZ010000002.1"/>
</dbReference>
<protein>
    <submittedName>
        <fullName evidence="2">Adenine nucleotide alpha hydrolase</fullName>
    </submittedName>
</protein>
<dbReference type="SUPFAM" id="SSF52402">
    <property type="entry name" value="Adenine nucleotide alpha hydrolases-like"/>
    <property type="match status" value="1"/>
</dbReference>
<evidence type="ECO:0000313" key="2">
    <source>
        <dbReference type="EMBL" id="MDH7639912.1"/>
    </source>
</evidence>
<evidence type="ECO:0000313" key="3">
    <source>
        <dbReference type="Proteomes" id="UP001160625"/>
    </source>
</evidence>
<dbReference type="GO" id="GO:0016787">
    <property type="term" value="F:hydrolase activity"/>
    <property type="evidence" value="ECO:0007669"/>
    <property type="project" value="UniProtKB-KW"/>
</dbReference>
<comment type="caution">
    <text evidence="2">The sequence shown here is derived from an EMBL/GenBank/DDBJ whole genome shotgun (WGS) entry which is preliminary data.</text>
</comment>
<sequence>MDKPGAIPDGTGMTKVLMSWSGGKDSCVALDELLRSPDHEVVGLITTVTRDYDRISIHGVRRSLLAQQAEALGLPLHEVFIPAECSNEVYEAAMGEALAGHRDAGCATVAFGDLFLADIRAYRDTLMARNGMAALYPVWGRDTRAFVERFEDAGFRAAISCVDLDRLDASFAGRSIDRALLADLPPEVDPCGENGEFHSFVFDGPCFAHPVPVVLGETVTRGRFCFRDLLPAG</sequence>
<dbReference type="Pfam" id="PF01902">
    <property type="entry name" value="Diphthami_syn_2"/>
    <property type="match status" value="1"/>
</dbReference>